<organism evidence="10 11">
    <name type="scientific">Yanghanlia caeni</name>
    <dbReference type="NCBI Taxonomy" id="3064283"/>
    <lineage>
        <taxon>Bacteria</taxon>
        <taxon>Pseudomonadati</taxon>
        <taxon>Pseudomonadota</taxon>
        <taxon>Betaproteobacteria</taxon>
        <taxon>Burkholderiales</taxon>
        <taxon>Alcaligenaceae</taxon>
        <taxon>Yanghanlia</taxon>
    </lineage>
</organism>
<dbReference type="InterPro" id="IPR042240">
    <property type="entry name" value="CHASE_sf"/>
</dbReference>
<evidence type="ECO:0000256" key="1">
    <source>
        <dbReference type="ARBA" id="ARBA00004370"/>
    </source>
</evidence>
<dbReference type="NCBIfam" id="TIGR00254">
    <property type="entry name" value="GGDEF"/>
    <property type="match status" value="1"/>
</dbReference>
<dbReference type="RefSeq" id="WP_347286953.1">
    <property type="nucleotide sequence ID" value="NZ_JAUZQE010000014.1"/>
</dbReference>
<evidence type="ECO:0000256" key="3">
    <source>
        <dbReference type="ARBA" id="ARBA00022989"/>
    </source>
</evidence>
<proteinExistence type="predicted"/>
<evidence type="ECO:0000259" key="6">
    <source>
        <dbReference type="PROSITE" id="PS50112"/>
    </source>
</evidence>
<dbReference type="PROSITE" id="PS50883">
    <property type="entry name" value="EAL"/>
    <property type="match status" value="1"/>
</dbReference>
<evidence type="ECO:0000256" key="5">
    <source>
        <dbReference type="SAM" id="Phobius"/>
    </source>
</evidence>
<evidence type="ECO:0000256" key="4">
    <source>
        <dbReference type="ARBA" id="ARBA00023136"/>
    </source>
</evidence>
<evidence type="ECO:0000259" key="7">
    <source>
        <dbReference type="PROSITE" id="PS50113"/>
    </source>
</evidence>
<dbReference type="InterPro" id="IPR052155">
    <property type="entry name" value="Biofilm_reg_signaling"/>
</dbReference>
<dbReference type="SUPFAM" id="SSF55073">
    <property type="entry name" value="Nucleotide cyclase"/>
    <property type="match status" value="1"/>
</dbReference>
<dbReference type="InterPro" id="IPR035919">
    <property type="entry name" value="EAL_sf"/>
</dbReference>
<dbReference type="SMART" id="SM00052">
    <property type="entry name" value="EAL"/>
    <property type="match status" value="1"/>
</dbReference>
<dbReference type="PROSITE" id="PS50887">
    <property type="entry name" value="GGDEF"/>
    <property type="match status" value="1"/>
</dbReference>
<dbReference type="InterPro" id="IPR035965">
    <property type="entry name" value="PAS-like_dom_sf"/>
</dbReference>
<gene>
    <name evidence="10" type="ORF">Q8947_07780</name>
</gene>
<dbReference type="Pfam" id="PF00563">
    <property type="entry name" value="EAL"/>
    <property type="match status" value="1"/>
</dbReference>
<dbReference type="Gene3D" id="3.30.450.20">
    <property type="entry name" value="PAS domain"/>
    <property type="match status" value="1"/>
</dbReference>
<dbReference type="SMART" id="SM00091">
    <property type="entry name" value="PAS"/>
    <property type="match status" value="1"/>
</dbReference>
<dbReference type="InterPro" id="IPR000700">
    <property type="entry name" value="PAS-assoc_C"/>
</dbReference>
<dbReference type="InterPro" id="IPR006189">
    <property type="entry name" value="CHASE_dom"/>
</dbReference>
<dbReference type="CDD" id="cd00130">
    <property type="entry name" value="PAS"/>
    <property type="match status" value="1"/>
</dbReference>
<evidence type="ECO:0000259" key="9">
    <source>
        <dbReference type="PROSITE" id="PS50887"/>
    </source>
</evidence>
<dbReference type="InterPro" id="IPR043128">
    <property type="entry name" value="Rev_trsase/Diguanyl_cyclase"/>
</dbReference>
<keyword evidence="2 5" id="KW-0812">Transmembrane</keyword>
<dbReference type="SUPFAM" id="SSF55785">
    <property type="entry name" value="PYP-like sensor domain (PAS domain)"/>
    <property type="match status" value="1"/>
</dbReference>
<dbReference type="Pfam" id="PF00990">
    <property type="entry name" value="GGDEF"/>
    <property type="match status" value="1"/>
</dbReference>
<dbReference type="SUPFAM" id="SSF141868">
    <property type="entry name" value="EAL domain-like"/>
    <property type="match status" value="1"/>
</dbReference>
<dbReference type="CDD" id="cd01949">
    <property type="entry name" value="GGDEF"/>
    <property type="match status" value="1"/>
</dbReference>
<dbReference type="Gene3D" id="3.30.70.270">
    <property type="match status" value="1"/>
</dbReference>
<dbReference type="SMART" id="SM00086">
    <property type="entry name" value="PAC"/>
    <property type="match status" value="1"/>
</dbReference>
<dbReference type="SMART" id="SM00267">
    <property type="entry name" value="GGDEF"/>
    <property type="match status" value="1"/>
</dbReference>
<reference evidence="10 11" key="1">
    <citation type="submission" date="2023-08" db="EMBL/GenBank/DDBJ databases">
        <title>Alcaligenaceae gen. nov., a novel taxon isolated from the sludge of Yixing Pesticide Factory.</title>
        <authorList>
            <person name="Ruan L."/>
        </authorList>
    </citation>
    <scope>NUCLEOTIDE SEQUENCE [LARGE SCALE GENOMIC DNA]</scope>
    <source>
        <strain evidence="10 11">LG-2</strain>
    </source>
</reference>
<feature type="domain" description="PAS" evidence="6">
    <location>
        <begin position="328"/>
        <end position="395"/>
    </location>
</feature>
<protein>
    <submittedName>
        <fullName evidence="10">EAL domain-containing protein</fullName>
    </submittedName>
</protein>
<dbReference type="PROSITE" id="PS50112">
    <property type="entry name" value="PAS"/>
    <property type="match status" value="1"/>
</dbReference>
<dbReference type="NCBIfam" id="TIGR00229">
    <property type="entry name" value="sensory_box"/>
    <property type="match status" value="1"/>
</dbReference>
<dbReference type="InterPro" id="IPR001633">
    <property type="entry name" value="EAL_dom"/>
</dbReference>
<dbReference type="InterPro" id="IPR000014">
    <property type="entry name" value="PAS"/>
</dbReference>
<evidence type="ECO:0000313" key="11">
    <source>
        <dbReference type="Proteomes" id="UP001232156"/>
    </source>
</evidence>
<dbReference type="PROSITE" id="PS50113">
    <property type="entry name" value="PAC"/>
    <property type="match status" value="1"/>
</dbReference>
<name>A0ABU1D628_9BURK</name>
<dbReference type="Gene3D" id="3.30.450.350">
    <property type="entry name" value="CHASE domain"/>
    <property type="match status" value="1"/>
</dbReference>
<keyword evidence="4 5" id="KW-0472">Membrane</keyword>
<dbReference type="Gene3D" id="3.20.20.450">
    <property type="entry name" value="EAL domain"/>
    <property type="match status" value="1"/>
</dbReference>
<feature type="domain" description="PAC" evidence="7">
    <location>
        <begin position="396"/>
        <end position="450"/>
    </location>
</feature>
<comment type="caution">
    <text evidence="10">The sequence shown here is derived from an EMBL/GenBank/DDBJ whole genome shotgun (WGS) entry which is preliminary data.</text>
</comment>
<dbReference type="Proteomes" id="UP001232156">
    <property type="component" value="Unassembled WGS sequence"/>
</dbReference>
<evidence type="ECO:0000256" key="2">
    <source>
        <dbReference type="ARBA" id="ARBA00022692"/>
    </source>
</evidence>
<dbReference type="Pfam" id="PF03924">
    <property type="entry name" value="CHASE"/>
    <property type="match status" value="1"/>
</dbReference>
<dbReference type="CDD" id="cd01948">
    <property type="entry name" value="EAL"/>
    <property type="match status" value="1"/>
</dbReference>
<evidence type="ECO:0000313" key="10">
    <source>
        <dbReference type="EMBL" id="MDR4125883.1"/>
    </source>
</evidence>
<accession>A0ABU1D628</accession>
<feature type="domain" description="GGDEF" evidence="9">
    <location>
        <begin position="482"/>
        <end position="615"/>
    </location>
</feature>
<dbReference type="Pfam" id="PF13426">
    <property type="entry name" value="PAS_9"/>
    <property type="match status" value="1"/>
</dbReference>
<dbReference type="InterPro" id="IPR029787">
    <property type="entry name" value="Nucleotide_cyclase"/>
</dbReference>
<feature type="domain" description="EAL" evidence="8">
    <location>
        <begin position="624"/>
        <end position="878"/>
    </location>
</feature>
<dbReference type="PANTHER" id="PTHR44757:SF2">
    <property type="entry name" value="BIOFILM ARCHITECTURE MAINTENANCE PROTEIN MBAA"/>
    <property type="match status" value="1"/>
</dbReference>
<keyword evidence="3 5" id="KW-1133">Transmembrane helix</keyword>
<feature type="transmembrane region" description="Helical" evidence="5">
    <location>
        <begin position="275"/>
        <end position="298"/>
    </location>
</feature>
<dbReference type="SMART" id="SM01079">
    <property type="entry name" value="CHASE"/>
    <property type="match status" value="1"/>
</dbReference>
<sequence>MLLPLAFLVVGLLVTVLATHQTIRFIERDQQAGVAADITQLRNDLRLHVHRHIDVLRTYQAAFAANPDSSQTALERIAQVLELDERLPGIHVVGNIVALPSPEPLYSVRYVYPEALAKRPSAPAVGDALRQEAVRRARDTGGLAATPPVPSTLDPQGSPVIMVYLPLYTGGTVPATLEERQRLYAGAAFLSLKPDRLLESLFDHTLTPAGAVRLQFEGYGDATPASAPPQVLYARSPAAQTVAPARTAKQYLSVAGTAWSIELTVPQTREGAQLWLPWAVAAVGALLSILSAGALYALQRSRRLSQQLARHDRRRRREMQTALHLRHRAIEASANAIVIASATRPGYPVEYVNPAFERMTGYSANEVLGQSLRTMHGTDTQQKGLEELRLLLRDQREGETTLRNYRKDGQLYWTRVHIAPVLDDHGTVTHFVAAKYDITETLRYQETLEFQAWHDALTHLPNRHLLRRTLQEKIQSAGPDSTPFWVAFLDLDNFKLVNDTLGHTQGDLVLLEISRRLQEALHEHDIVARRGGDEFVFILFDHAPPRNALATLNRIMSAVSRPLKLDTQRFFPSCSIGVAIHPQDGNDPDLLIQRADMAMYHAKQLGRNNFQFYSDALQHQATRRVELERDLRAALTNEEFELHFQPQVRLHDDAVIGVEALVRWRHPERGLLSPARFIPLAEETGLIVPLGEWILRAACRQARTWRDAGLPPLRVAVNISARQFNDDQLPALIENLLREHELPADLLELELTETMLMTDVKTASITLNRLKALGIALALDDFGTGYSSLAQLKRFPLDMIKIDRSFVANITIDQNDDTIVQAIIKMAHNLGMTALAEGVETTEQEDALRTHGCDMVQGYLISKPLPATELEAWLSARHVVT</sequence>
<dbReference type="InterPro" id="IPR001610">
    <property type="entry name" value="PAC"/>
</dbReference>
<evidence type="ECO:0000259" key="8">
    <source>
        <dbReference type="PROSITE" id="PS50883"/>
    </source>
</evidence>
<dbReference type="EMBL" id="JAUZQE010000014">
    <property type="protein sequence ID" value="MDR4125883.1"/>
    <property type="molecule type" value="Genomic_DNA"/>
</dbReference>
<keyword evidence="11" id="KW-1185">Reference proteome</keyword>
<dbReference type="PANTHER" id="PTHR44757">
    <property type="entry name" value="DIGUANYLATE CYCLASE DGCP"/>
    <property type="match status" value="1"/>
</dbReference>
<comment type="subcellular location">
    <subcellularLocation>
        <location evidence="1">Membrane</location>
    </subcellularLocation>
</comment>
<dbReference type="InterPro" id="IPR000160">
    <property type="entry name" value="GGDEF_dom"/>
</dbReference>